<reference evidence="2" key="1">
    <citation type="submission" date="2017-09" db="EMBL/GenBank/DDBJ databases">
        <authorList>
            <person name="Varghese N."/>
            <person name="Submissions S."/>
        </authorList>
    </citation>
    <scope>NUCLEOTIDE SEQUENCE [LARGE SCALE GENOMIC DNA]</scope>
    <source>
        <strain evidence="2">CGMCC 1.12461</strain>
    </source>
</reference>
<dbReference type="RefSeq" id="WP_097110611.1">
    <property type="nucleotide sequence ID" value="NZ_OBEB01000002.1"/>
</dbReference>
<dbReference type="SUPFAM" id="SSF158682">
    <property type="entry name" value="TerB-like"/>
    <property type="match status" value="1"/>
</dbReference>
<dbReference type="AlphaFoldDB" id="A0A285IMS4"/>
<evidence type="ECO:0008006" key="3">
    <source>
        <dbReference type="Google" id="ProtNLM"/>
    </source>
</evidence>
<protein>
    <recommendedName>
        <fullName evidence="3">Co-chaperone DjlA N-terminal domain-containing protein</fullName>
    </recommendedName>
</protein>
<accession>A0A285IMS4</accession>
<evidence type="ECO:0000313" key="1">
    <source>
        <dbReference type="EMBL" id="SNY49300.1"/>
    </source>
</evidence>
<keyword evidence="2" id="KW-1185">Reference proteome</keyword>
<dbReference type="Proteomes" id="UP000219353">
    <property type="component" value="Unassembled WGS sequence"/>
</dbReference>
<dbReference type="CDD" id="cd07177">
    <property type="entry name" value="terB_like"/>
    <property type="match status" value="1"/>
</dbReference>
<sequence length="115" mass="13139">MATQQDFNEALLKLAILMYRIDGKIRLNEQELLDEIGDQLDWQGVNSITAVQNQALADVRQAISSNQVEGYLTNLKPALQFDKQQALDTARELMQSDGEEAQQERRLYDLLVQML</sequence>
<name>A0A285IMS4_9GAMM</name>
<evidence type="ECO:0000313" key="2">
    <source>
        <dbReference type="Proteomes" id="UP000219353"/>
    </source>
</evidence>
<proteinExistence type="predicted"/>
<organism evidence="1 2">
    <name type="scientific">Arsukibacterium tuosuense</name>
    <dbReference type="NCBI Taxonomy" id="1323745"/>
    <lineage>
        <taxon>Bacteria</taxon>
        <taxon>Pseudomonadati</taxon>
        <taxon>Pseudomonadota</taxon>
        <taxon>Gammaproteobacteria</taxon>
        <taxon>Chromatiales</taxon>
        <taxon>Chromatiaceae</taxon>
        <taxon>Arsukibacterium</taxon>
    </lineage>
</organism>
<dbReference type="OrthoDB" id="6334294at2"/>
<dbReference type="InterPro" id="IPR029024">
    <property type="entry name" value="TerB-like"/>
</dbReference>
<gene>
    <name evidence="1" type="ORF">SAMN06297280_1329</name>
</gene>
<dbReference type="Gene3D" id="1.10.3680.10">
    <property type="entry name" value="TerB-like"/>
    <property type="match status" value="1"/>
</dbReference>
<dbReference type="EMBL" id="OBEB01000002">
    <property type="protein sequence ID" value="SNY49300.1"/>
    <property type="molecule type" value="Genomic_DNA"/>
</dbReference>